<dbReference type="Pfam" id="PF13350">
    <property type="entry name" value="Y_phosphatase3"/>
    <property type="match status" value="1"/>
</dbReference>
<dbReference type="PROSITE" id="PS00383">
    <property type="entry name" value="TYR_PHOSPHATASE_1"/>
    <property type="match status" value="1"/>
</dbReference>
<feature type="domain" description="Tyrosine specific protein phosphatases" evidence="1">
    <location>
        <begin position="150"/>
        <end position="183"/>
    </location>
</feature>
<evidence type="ECO:0000259" key="1">
    <source>
        <dbReference type="PROSITE" id="PS50056"/>
    </source>
</evidence>
<dbReference type="SUPFAM" id="SSF52799">
    <property type="entry name" value="(Phosphotyrosine protein) phosphatases II"/>
    <property type="match status" value="1"/>
</dbReference>
<dbReference type="AlphaFoldDB" id="A0A5N7BUJ1"/>
<dbReference type="Proteomes" id="UP000326877">
    <property type="component" value="Unassembled WGS sequence"/>
</dbReference>
<dbReference type="InterPro" id="IPR016130">
    <property type="entry name" value="Tyr_Pase_AS"/>
</dbReference>
<accession>A0A5N7BUJ1</accession>
<dbReference type="OrthoDB" id="449382at2759"/>
<dbReference type="PANTHER" id="PTHR31126">
    <property type="entry name" value="TYROSINE-PROTEIN PHOSPHATASE"/>
    <property type="match status" value="1"/>
</dbReference>
<dbReference type="InterPro" id="IPR026893">
    <property type="entry name" value="Tyr/Ser_Pase_IphP-type"/>
</dbReference>
<dbReference type="GO" id="GO:0004721">
    <property type="term" value="F:phosphoprotein phosphatase activity"/>
    <property type="evidence" value="ECO:0007669"/>
    <property type="project" value="InterPro"/>
</dbReference>
<proteinExistence type="predicted"/>
<dbReference type="PROSITE" id="PS50056">
    <property type="entry name" value="TYR_PHOSPHATASE_2"/>
    <property type="match status" value="1"/>
</dbReference>
<name>A0A5N7BUJ1_PETAA</name>
<dbReference type="EMBL" id="ML735333">
    <property type="protein sequence ID" value="KAE8385501.1"/>
    <property type="molecule type" value="Genomic_DNA"/>
</dbReference>
<dbReference type="InterPro" id="IPR000387">
    <property type="entry name" value="Tyr_Pase_dom"/>
</dbReference>
<dbReference type="InterPro" id="IPR029021">
    <property type="entry name" value="Prot-tyrosine_phosphatase-like"/>
</dbReference>
<evidence type="ECO:0000313" key="2">
    <source>
        <dbReference type="EMBL" id="KAE8385501.1"/>
    </source>
</evidence>
<dbReference type="PANTHER" id="PTHR31126:SF1">
    <property type="entry name" value="TYROSINE SPECIFIC PROTEIN PHOSPHATASES DOMAIN-CONTAINING PROTEIN"/>
    <property type="match status" value="1"/>
</dbReference>
<organism evidence="2">
    <name type="scientific">Petromyces alliaceus</name>
    <name type="common">Aspergillus alliaceus</name>
    <dbReference type="NCBI Taxonomy" id="209559"/>
    <lineage>
        <taxon>Eukaryota</taxon>
        <taxon>Fungi</taxon>
        <taxon>Dikarya</taxon>
        <taxon>Ascomycota</taxon>
        <taxon>Pezizomycotina</taxon>
        <taxon>Eurotiomycetes</taxon>
        <taxon>Eurotiomycetidae</taxon>
        <taxon>Eurotiales</taxon>
        <taxon>Aspergillaceae</taxon>
        <taxon>Aspergillus</taxon>
        <taxon>Aspergillus subgen. Circumdati</taxon>
    </lineage>
</organism>
<gene>
    <name evidence="2" type="ORF">BDV23DRAFT_190796</name>
</gene>
<protein>
    <submittedName>
        <fullName evidence="2">Protein-tyrosine phosphatase-like protein</fullName>
    </submittedName>
</protein>
<reference evidence="2" key="1">
    <citation type="submission" date="2019-04" db="EMBL/GenBank/DDBJ databases">
        <title>Friends and foes A comparative genomics studyof 23 Aspergillus species from section Flavi.</title>
        <authorList>
            <consortium name="DOE Joint Genome Institute"/>
            <person name="Kjaerbolling I."/>
            <person name="Vesth T."/>
            <person name="Frisvad J.C."/>
            <person name="Nybo J.L."/>
            <person name="Theobald S."/>
            <person name="Kildgaard S."/>
            <person name="Isbrandt T."/>
            <person name="Kuo A."/>
            <person name="Sato A."/>
            <person name="Lyhne E.K."/>
            <person name="Kogle M.E."/>
            <person name="Wiebenga A."/>
            <person name="Kun R.S."/>
            <person name="Lubbers R.J."/>
            <person name="Makela M.R."/>
            <person name="Barry K."/>
            <person name="Chovatia M."/>
            <person name="Clum A."/>
            <person name="Daum C."/>
            <person name="Haridas S."/>
            <person name="He G."/>
            <person name="LaButti K."/>
            <person name="Lipzen A."/>
            <person name="Mondo S."/>
            <person name="Riley R."/>
            <person name="Salamov A."/>
            <person name="Simmons B.A."/>
            <person name="Magnuson J.K."/>
            <person name="Henrissat B."/>
            <person name="Mortensen U.H."/>
            <person name="Larsen T.O."/>
            <person name="Devries R.P."/>
            <person name="Grigoriev I.V."/>
            <person name="Machida M."/>
            <person name="Baker S.E."/>
            <person name="Andersen M.R."/>
        </authorList>
    </citation>
    <scope>NUCLEOTIDE SEQUENCE [LARGE SCALE GENOMIC DNA]</scope>
    <source>
        <strain evidence="2">IBT 14317</strain>
    </source>
</reference>
<sequence length="288" mass="31812">MDLPLPFIFVDGVSNVRTLGGYPTPECNEPLSISTRQDFFYRCADLIKVTDAGRATLQSLGITAVYDLRSLDEGKKAQDAHGRAVITDLTNSPLGPNITRHETPIFAHENWSPEAAGMRYLRYAQRDAPPGAGYAEAYREMLERGHGAIRRVLLHVRDRAGEPFAVHCSAGKDRTGVVVAVLMKLAGCEDEVVAREYALTEVGLGSRKAFIVKYLLSKPEIQGSQELAEMVAGAPFENMWETLQMVRRDYGGMSEYVRRFCGLTESDIAVIRRNLTCSDAPSPWGEAI</sequence>
<dbReference type="Gene3D" id="3.90.190.10">
    <property type="entry name" value="Protein tyrosine phosphatase superfamily"/>
    <property type="match status" value="1"/>
</dbReference>